<dbReference type="AlphaFoldDB" id="A0A4Z0A1B9"/>
<keyword evidence="1" id="KW-0732">Signal</keyword>
<organism evidence="2 3">
    <name type="scientific">Hericium alpestre</name>
    <dbReference type="NCBI Taxonomy" id="135208"/>
    <lineage>
        <taxon>Eukaryota</taxon>
        <taxon>Fungi</taxon>
        <taxon>Dikarya</taxon>
        <taxon>Basidiomycota</taxon>
        <taxon>Agaricomycotina</taxon>
        <taxon>Agaricomycetes</taxon>
        <taxon>Russulales</taxon>
        <taxon>Hericiaceae</taxon>
        <taxon>Hericium</taxon>
    </lineage>
</organism>
<comment type="caution">
    <text evidence="2">The sequence shown here is derived from an EMBL/GenBank/DDBJ whole genome shotgun (WGS) entry which is preliminary data.</text>
</comment>
<evidence type="ECO:0000256" key="1">
    <source>
        <dbReference type="SAM" id="SignalP"/>
    </source>
</evidence>
<keyword evidence="3" id="KW-1185">Reference proteome</keyword>
<reference evidence="2 3" key="1">
    <citation type="submission" date="2019-02" db="EMBL/GenBank/DDBJ databases">
        <title>Genome sequencing of the rare red list fungi Hericium alpestre (H. flagellum).</title>
        <authorList>
            <person name="Buettner E."/>
            <person name="Kellner H."/>
        </authorList>
    </citation>
    <scope>NUCLEOTIDE SEQUENCE [LARGE SCALE GENOMIC DNA]</scope>
    <source>
        <strain evidence="2 3">DSM 108284</strain>
    </source>
</reference>
<dbReference type="PROSITE" id="PS51257">
    <property type="entry name" value="PROKAR_LIPOPROTEIN"/>
    <property type="match status" value="1"/>
</dbReference>
<dbReference type="Proteomes" id="UP000298061">
    <property type="component" value="Unassembled WGS sequence"/>
</dbReference>
<accession>A0A4Z0A1B9</accession>
<dbReference type="STRING" id="135208.A0A4Z0A1B9"/>
<dbReference type="EMBL" id="SFCI01000409">
    <property type="protein sequence ID" value="TFY79981.1"/>
    <property type="molecule type" value="Genomic_DNA"/>
</dbReference>
<evidence type="ECO:0000313" key="3">
    <source>
        <dbReference type="Proteomes" id="UP000298061"/>
    </source>
</evidence>
<feature type="chain" id="PRO_5021277983" evidence="1">
    <location>
        <begin position="20"/>
        <end position="207"/>
    </location>
</feature>
<feature type="signal peptide" evidence="1">
    <location>
        <begin position="1"/>
        <end position="19"/>
    </location>
</feature>
<evidence type="ECO:0000313" key="2">
    <source>
        <dbReference type="EMBL" id="TFY79981.1"/>
    </source>
</evidence>
<proteinExistence type="predicted"/>
<sequence>MRVLRSLPFIALLAAGCAAARSLEVRSPALDDHALIDVCAAIDIDLEVELLGIPIVVGKLAPKSHCTFPEHATPICLNGDPCGFDCKDGFTPFPAKKPTECVCDLPKTVCNSVCGKFPHCASAKPLAKRNLLEGSGACASHGEGWLACGVFLTMMCASDLAFYASRLRRALLRAETDGDFEDELEKGMEVFARDNLGVEVTAATFEG</sequence>
<gene>
    <name evidence="2" type="ORF">EWM64_g4030</name>
</gene>
<protein>
    <submittedName>
        <fullName evidence="2">Uncharacterized protein</fullName>
    </submittedName>
</protein>
<name>A0A4Z0A1B9_9AGAM</name>
<dbReference type="OrthoDB" id="3199163at2759"/>